<proteinExistence type="predicted"/>
<feature type="non-terminal residue" evidence="1">
    <location>
        <position position="1"/>
    </location>
</feature>
<evidence type="ECO:0000313" key="1">
    <source>
        <dbReference type="EMBL" id="CAG8832788.1"/>
    </source>
</evidence>
<reference evidence="1" key="1">
    <citation type="submission" date="2021-06" db="EMBL/GenBank/DDBJ databases">
        <authorList>
            <person name="Kallberg Y."/>
            <person name="Tangrot J."/>
            <person name="Rosling A."/>
        </authorList>
    </citation>
    <scope>NUCLEOTIDE SEQUENCE</scope>
    <source>
        <strain evidence="1">MA461A</strain>
    </source>
</reference>
<comment type="caution">
    <text evidence="1">The sequence shown here is derived from an EMBL/GenBank/DDBJ whole genome shotgun (WGS) entry which is preliminary data.</text>
</comment>
<accession>A0ACA9S9P6</accession>
<evidence type="ECO:0000313" key="2">
    <source>
        <dbReference type="Proteomes" id="UP000789920"/>
    </source>
</evidence>
<sequence length="99" mass="11218">EVVLALEYLHSNGITHRDLKPDNMLITSEGHIKLTDFGLSRISIPEKSSLAFIKEERETNNDDKKSYQRGLLYDTEPVLSCRLCEVEVAIPALEFALID</sequence>
<feature type="non-terminal residue" evidence="1">
    <location>
        <position position="99"/>
    </location>
</feature>
<organism evidence="1 2">
    <name type="scientific">Racocetra persica</name>
    <dbReference type="NCBI Taxonomy" id="160502"/>
    <lineage>
        <taxon>Eukaryota</taxon>
        <taxon>Fungi</taxon>
        <taxon>Fungi incertae sedis</taxon>
        <taxon>Mucoromycota</taxon>
        <taxon>Glomeromycotina</taxon>
        <taxon>Glomeromycetes</taxon>
        <taxon>Diversisporales</taxon>
        <taxon>Gigasporaceae</taxon>
        <taxon>Racocetra</taxon>
    </lineage>
</organism>
<gene>
    <name evidence="1" type="ORF">RPERSI_LOCUS28591</name>
</gene>
<dbReference type="Proteomes" id="UP000789920">
    <property type="component" value="Unassembled WGS sequence"/>
</dbReference>
<keyword evidence="2" id="KW-1185">Reference proteome</keyword>
<dbReference type="EMBL" id="CAJVQC010104700">
    <property type="protein sequence ID" value="CAG8832788.1"/>
    <property type="molecule type" value="Genomic_DNA"/>
</dbReference>
<protein>
    <submittedName>
        <fullName evidence="1">32665_t:CDS:1</fullName>
    </submittedName>
</protein>
<name>A0ACA9S9P6_9GLOM</name>